<feature type="region of interest" description="Disordered" evidence="1">
    <location>
        <begin position="543"/>
        <end position="566"/>
    </location>
</feature>
<dbReference type="PANTHER" id="PTHR38113:SF1">
    <property type="entry name" value="DUF2293 DOMAIN-CONTAINING PROTEIN"/>
    <property type="match status" value="1"/>
</dbReference>
<dbReference type="Pfam" id="PF10056">
    <property type="entry name" value="DUF2293"/>
    <property type="match status" value="1"/>
</dbReference>
<keyword evidence="2" id="KW-0812">Transmembrane</keyword>
<protein>
    <recommendedName>
        <fullName evidence="3">DUF2293 domain-containing protein</fullName>
    </recommendedName>
</protein>
<organism evidence="4 5">
    <name type="scientific">Aspergillus fumigatiaffinis</name>
    <dbReference type="NCBI Taxonomy" id="340414"/>
    <lineage>
        <taxon>Eukaryota</taxon>
        <taxon>Fungi</taxon>
        <taxon>Dikarya</taxon>
        <taxon>Ascomycota</taxon>
        <taxon>Pezizomycotina</taxon>
        <taxon>Eurotiomycetes</taxon>
        <taxon>Eurotiomycetidae</taxon>
        <taxon>Eurotiales</taxon>
        <taxon>Aspergillaceae</taxon>
        <taxon>Aspergillus</taxon>
        <taxon>Aspergillus subgen. Fumigati</taxon>
    </lineage>
</organism>
<comment type="caution">
    <text evidence="4">The sequence shown here is derived from an EMBL/GenBank/DDBJ whole genome shotgun (WGS) entry which is preliminary data.</text>
</comment>
<dbReference type="Proteomes" id="UP000653565">
    <property type="component" value="Unassembled WGS sequence"/>
</dbReference>
<dbReference type="InterPro" id="IPR018744">
    <property type="entry name" value="DUF2293"/>
</dbReference>
<dbReference type="EMBL" id="JAAAPX010000060">
    <property type="protein sequence ID" value="KAF4235455.1"/>
    <property type="molecule type" value="Genomic_DNA"/>
</dbReference>
<dbReference type="PANTHER" id="PTHR38113">
    <property type="match status" value="1"/>
</dbReference>
<evidence type="ECO:0000313" key="4">
    <source>
        <dbReference type="EMBL" id="KAF4235455.1"/>
    </source>
</evidence>
<sequence length="920" mass="102833">MVRVFRRPVSALARRLPSRTTKRTLRKHKVILESITQEKKKLRSVISFEAKAPPGYTFIPAGNPQLTGACKELCRKDGLKVYAVTTTPHMHTHNLSQHVHRIGYHFPSAVVATVCMDLGLQLTATGNVMPVHSNAAAGESKHANTEASQITINTEARDVLRDLFPNIPDNDLNQIIKTAFQKGQRKVGTAVELPLARRAQLAVVAHIRHIYTDYDRLLKTTSFHEARSAVEEPTLAKLVEWRGDDENGKTVLEDVFREVIVISDDDDSDAEEGEVSRSVNRDHSIEIISSHQRAEEVQTRPVNFAHPTVQESHLDISDDEPPPGFRFIPESPKKRRVDRRGFSRYHAWDRALNRYRKGTYQHRFYADSTGHRGPLLTARQPVQESITFDPGATSHRPITTLRHVSVDPHIVSKTKILDHGQRRTLTRTLMENCVSLQRTDAERSGHEGAQKAHIRPPLISHEASNPETLLHLPNQRSDASGLADRTVVEHVSADQQRARFDQRLNSPNTPVFVGGPTEIQGWSRVPSGAMSRIPGPPYLGMQPNPQDHVLPSIETPPSPQQIRRPPSAHLDQLTRRISGGFTIRSVTPRRPAPQDSLPQGESDGRIPASKRRRVANHDPATYIEPHFDVAPIVPVDTHAKQQVGLQSVGDTWYPSNPLTLQSAIQGDPKAPLTMRNPSQKSWLINGNILTLKANQRPGSTSRSTSWSSTGSCILLTDLLGRFTFHQVPAMLLPLQMRATMVSQSCLTPLQKLDVFMKIVESIKKLEKPLMCQFRRVLGIIIIITIITIILAPPILMGPQEEAYMPMTSYVLLIIGMIYDWLANASTAMCKQLDLWILFPDQLMTTFDTTQAGNLLICHIAHSSIHHVQLQIIEAREPVDALMIKPLWMIGALATTVDKKHTLLLLHLIGMAEVANHKCNS</sequence>
<reference evidence="4" key="1">
    <citation type="journal article" date="2020" name="bioRxiv">
        <title>Genomic and phenotypic heterogeneity of clinical isolates of the human pathogens Aspergillus fumigatus, Aspergillus lentulus and Aspergillus fumigatiaffinis.</title>
        <authorList>
            <person name="dos Santos R.A.C."/>
            <person name="Steenwyk J.L."/>
            <person name="Rivero-Menendez O."/>
            <person name="Mead M.E."/>
            <person name="Silva L.P."/>
            <person name="Bastos R.W."/>
            <person name="Alastruey-Izquierdo A."/>
            <person name="Goldman G.H."/>
            <person name="Rokas A."/>
        </authorList>
    </citation>
    <scope>NUCLEOTIDE SEQUENCE</scope>
    <source>
        <strain evidence="4">CNM-CM6805</strain>
    </source>
</reference>
<accession>A0A8H4H3T8</accession>
<proteinExistence type="predicted"/>
<keyword evidence="5" id="KW-1185">Reference proteome</keyword>
<feature type="domain" description="DUF2293" evidence="3">
    <location>
        <begin position="160"/>
        <end position="242"/>
    </location>
</feature>
<feature type="region of interest" description="Disordered" evidence="1">
    <location>
        <begin position="580"/>
        <end position="612"/>
    </location>
</feature>
<keyword evidence="2" id="KW-1133">Transmembrane helix</keyword>
<reference evidence="4" key="2">
    <citation type="submission" date="2020-04" db="EMBL/GenBank/DDBJ databases">
        <authorList>
            <person name="Santos R.A.C."/>
            <person name="Steenwyk J.L."/>
            <person name="Rivero-Menendez O."/>
            <person name="Mead M.E."/>
            <person name="Silva L.P."/>
            <person name="Bastos R.W."/>
            <person name="Alastruey-Izquierdo A."/>
            <person name="Goldman G.H."/>
            <person name="Rokas A."/>
        </authorList>
    </citation>
    <scope>NUCLEOTIDE SEQUENCE</scope>
    <source>
        <strain evidence="4">CNM-CM6805</strain>
    </source>
</reference>
<feature type="transmembrane region" description="Helical" evidence="2">
    <location>
        <begin position="776"/>
        <end position="796"/>
    </location>
</feature>
<dbReference type="AlphaFoldDB" id="A0A8H4H3T8"/>
<evidence type="ECO:0000256" key="2">
    <source>
        <dbReference type="SAM" id="Phobius"/>
    </source>
</evidence>
<keyword evidence="2" id="KW-0472">Membrane</keyword>
<evidence type="ECO:0000259" key="3">
    <source>
        <dbReference type="Pfam" id="PF10056"/>
    </source>
</evidence>
<feature type="transmembrane region" description="Helical" evidence="2">
    <location>
        <begin position="802"/>
        <end position="821"/>
    </location>
</feature>
<evidence type="ECO:0000313" key="5">
    <source>
        <dbReference type="Proteomes" id="UP000653565"/>
    </source>
</evidence>
<name>A0A8H4H3T8_9EURO</name>
<gene>
    <name evidence="4" type="ORF">CNMCM6805_008158</name>
</gene>
<dbReference type="OrthoDB" id="5288828at2759"/>
<feature type="region of interest" description="Disordered" evidence="1">
    <location>
        <begin position="505"/>
        <end position="525"/>
    </location>
</feature>
<evidence type="ECO:0000256" key="1">
    <source>
        <dbReference type="SAM" id="MobiDB-lite"/>
    </source>
</evidence>